<evidence type="ECO:0000313" key="6">
    <source>
        <dbReference type="Proteomes" id="UP001281731"/>
    </source>
</evidence>
<reference evidence="4 5" key="1">
    <citation type="submission" date="2023-10" db="EMBL/GenBank/DDBJ databases">
        <title>Whole Genome based description of the genera Actinobaculum and Actinotignum reveals a complex phylogenetic relationship within the species included in the genus Actinotignum.</title>
        <authorList>
            <person name="Jensen C.S."/>
            <person name="Dargis R."/>
            <person name="Kemp M."/>
            <person name="Christensen J.J."/>
        </authorList>
    </citation>
    <scope>NUCLEOTIDE SEQUENCE</scope>
    <source>
        <strain evidence="4">SLA_B511</strain>
        <strain evidence="3 5">SLA_B974</strain>
    </source>
</reference>
<dbReference type="InterPro" id="IPR006121">
    <property type="entry name" value="HMA_dom"/>
</dbReference>
<dbReference type="CDD" id="cd00371">
    <property type="entry name" value="HMA"/>
    <property type="match status" value="1"/>
</dbReference>
<evidence type="ECO:0000313" key="4">
    <source>
        <dbReference type="EMBL" id="MDY5155113.1"/>
    </source>
</evidence>
<dbReference type="GO" id="GO:0046872">
    <property type="term" value="F:metal ion binding"/>
    <property type="evidence" value="ECO:0007669"/>
    <property type="project" value="UniProtKB-KW"/>
</dbReference>
<dbReference type="PROSITE" id="PS01047">
    <property type="entry name" value="HMA_1"/>
    <property type="match status" value="1"/>
</dbReference>
<feature type="domain" description="HMA" evidence="2">
    <location>
        <begin position="3"/>
        <end position="71"/>
    </location>
</feature>
<dbReference type="Proteomes" id="UP001275049">
    <property type="component" value="Unassembled WGS sequence"/>
</dbReference>
<keyword evidence="5" id="KW-1185">Reference proteome</keyword>
<dbReference type="PROSITE" id="PS50846">
    <property type="entry name" value="HMA_2"/>
    <property type="match status" value="1"/>
</dbReference>
<sequence>MTNTISLKITGMSCEHCINHVTEELEALPGVEKTEVTLVKGGESSAVVTVDTDVDDDTLRETVDDAGGYVVTTIERH</sequence>
<dbReference type="InterPro" id="IPR036163">
    <property type="entry name" value="HMA_dom_sf"/>
</dbReference>
<gene>
    <name evidence="4" type="ORF">R6G80_05160</name>
    <name evidence="3" type="ORF">R6G86_02635</name>
</gene>
<organism evidence="4 6">
    <name type="scientific">Actinotignum urinale</name>
    <dbReference type="NCBI Taxonomy" id="190146"/>
    <lineage>
        <taxon>Bacteria</taxon>
        <taxon>Bacillati</taxon>
        <taxon>Actinomycetota</taxon>
        <taxon>Actinomycetes</taxon>
        <taxon>Actinomycetales</taxon>
        <taxon>Actinomycetaceae</taxon>
        <taxon>Actinotignum</taxon>
    </lineage>
</organism>
<dbReference type="EMBL" id="JAWNGA010000003">
    <property type="protein sequence ID" value="MDY5132642.1"/>
    <property type="molecule type" value="Genomic_DNA"/>
</dbReference>
<dbReference type="SUPFAM" id="SSF55008">
    <property type="entry name" value="HMA, heavy metal-associated domain"/>
    <property type="match status" value="1"/>
</dbReference>
<dbReference type="AlphaFoldDB" id="A0AAW9HTU2"/>
<evidence type="ECO:0000259" key="2">
    <source>
        <dbReference type="PROSITE" id="PS50846"/>
    </source>
</evidence>
<dbReference type="EMBL" id="JAWNGC010000005">
    <property type="protein sequence ID" value="MDY5155113.1"/>
    <property type="molecule type" value="Genomic_DNA"/>
</dbReference>
<evidence type="ECO:0000313" key="3">
    <source>
        <dbReference type="EMBL" id="MDY5132642.1"/>
    </source>
</evidence>
<proteinExistence type="predicted"/>
<comment type="caution">
    <text evidence="4">The sequence shown here is derived from an EMBL/GenBank/DDBJ whole genome shotgun (WGS) entry which is preliminary data.</text>
</comment>
<accession>A0AAW9HTU2</accession>
<dbReference type="Pfam" id="PF00403">
    <property type="entry name" value="HMA"/>
    <property type="match status" value="1"/>
</dbReference>
<evidence type="ECO:0000256" key="1">
    <source>
        <dbReference type="ARBA" id="ARBA00022723"/>
    </source>
</evidence>
<protein>
    <submittedName>
        <fullName evidence="4">Cation transporter</fullName>
    </submittedName>
</protein>
<name>A0AAW9HTU2_9ACTO</name>
<dbReference type="Gene3D" id="3.30.70.100">
    <property type="match status" value="1"/>
</dbReference>
<dbReference type="RefSeq" id="WP_320755010.1">
    <property type="nucleotide sequence ID" value="NZ_CP171105.1"/>
</dbReference>
<dbReference type="Proteomes" id="UP001281731">
    <property type="component" value="Unassembled WGS sequence"/>
</dbReference>
<evidence type="ECO:0000313" key="5">
    <source>
        <dbReference type="Proteomes" id="UP001275049"/>
    </source>
</evidence>
<dbReference type="InterPro" id="IPR017969">
    <property type="entry name" value="Heavy-metal-associated_CS"/>
</dbReference>
<keyword evidence="1" id="KW-0479">Metal-binding</keyword>